<dbReference type="Pfam" id="PF09115">
    <property type="entry name" value="DNApol3-delta_C"/>
    <property type="match status" value="1"/>
</dbReference>
<dbReference type="RefSeq" id="WP_141842096.1">
    <property type="nucleotide sequence ID" value="NZ_VFPM01000001.1"/>
</dbReference>
<evidence type="ECO:0000313" key="10">
    <source>
        <dbReference type="Proteomes" id="UP000316747"/>
    </source>
</evidence>
<dbReference type="GO" id="GO:0006261">
    <property type="term" value="P:DNA-templated DNA replication"/>
    <property type="evidence" value="ECO:0007669"/>
    <property type="project" value="TreeGrafter"/>
</dbReference>
<keyword evidence="4" id="KW-0548">Nucleotidyltransferase</keyword>
<evidence type="ECO:0000256" key="4">
    <source>
        <dbReference type="ARBA" id="ARBA00022695"/>
    </source>
</evidence>
<dbReference type="AlphaFoldDB" id="A0A543I1J6"/>
<dbReference type="NCBIfam" id="NF005926">
    <property type="entry name" value="PRK07940.1"/>
    <property type="match status" value="1"/>
</dbReference>
<dbReference type="SUPFAM" id="SSF52540">
    <property type="entry name" value="P-loop containing nucleoside triphosphate hydrolases"/>
    <property type="match status" value="1"/>
</dbReference>
<reference evidence="9 10" key="1">
    <citation type="submission" date="2019-06" db="EMBL/GenBank/DDBJ databases">
        <title>Genome sequencing of plant associated microbes to promote plant fitness in Sorghum bicolor and Oryza sativa.</title>
        <authorList>
            <person name="Coleman-Derr D."/>
        </authorList>
    </citation>
    <scope>NUCLEOTIDE SEQUENCE [LARGE SCALE GENOMIC DNA]</scope>
    <source>
        <strain evidence="9 10">KV-663</strain>
    </source>
</reference>
<dbReference type="Gene3D" id="3.40.50.300">
    <property type="entry name" value="P-loop containing nucleotide triphosphate hydrolases"/>
    <property type="match status" value="1"/>
</dbReference>
<dbReference type="InterPro" id="IPR003593">
    <property type="entry name" value="AAA+_ATPase"/>
</dbReference>
<dbReference type="InterPro" id="IPR015199">
    <property type="entry name" value="DNA_pol_III_delta_C"/>
</dbReference>
<feature type="domain" description="AAA+ ATPase" evidence="8">
    <location>
        <begin position="27"/>
        <end position="330"/>
    </location>
</feature>
<evidence type="ECO:0000256" key="1">
    <source>
        <dbReference type="ARBA" id="ARBA00012417"/>
    </source>
</evidence>
<dbReference type="Pfam" id="PF13177">
    <property type="entry name" value="DNA_pol3_delta2"/>
    <property type="match status" value="1"/>
</dbReference>
<dbReference type="PANTHER" id="PTHR11669:SF8">
    <property type="entry name" value="DNA POLYMERASE III SUBUNIT DELTA"/>
    <property type="match status" value="1"/>
</dbReference>
<keyword evidence="3" id="KW-0808">Transferase</keyword>
<accession>A0A543I1J6</accession>
<keyword evidence="6" id="KW-0239">DNA-directed DNA polymerase</keyword>
<dbReference type="EMBL" id="VFPM01000001">
    <property type="protein sequence ID" value="TQM64458.1"/>
    <property type="molecule type" value="Genomic_DNA"/>
</dbReference>
<organism evidence="9 10">
    <name type="scientific">Humibacillus xanthopallidus</name>
    <dbReference type="NCBI Taxonomy" id="412689"/>
    <lineage>
        <taxon>Bacteria</taxon>
        <taxon>Bacillati</taxon>
        <taxon>Actinomycetota</taxon>
        <taxon>Actinomycetes</taxon>
        <taxon>Micrococcales</taxon>
        <taxon>Intrasporangiaceae</taxon>
        <taxon>Humibacillus</taxon>
    </lineage>
</organism>
<name>A0A543I1J6_9MICO</name>
<dbReference type="InterPro" id="IPR050238">
    <property type="entry name" value="DNA_Rep/Repair_Clamp_Loader"/>
</dbReference>
<evidence type="ECO:0000259" key="8">
    <source>
        <dbReference type="SMART" id="SM00382"/>
    </source>
</evidence>
<evidence type="ECO:0000256" key="2">
    <source>
        <dbReference type="ARBA" id="ARBA00014363"/>
    </source>
</evidence>
<gene>
    <name evidence="9" type="ORF">FBY41_0825</name>
</gene>
<dbReference type="PANTHER" id="PTHR11669">
    <property type="entry name" value="REPLICATION FACTOR C / DNA POLYMERASE III GAMMA-TAU SUBUNIT"/>
    <property type="match status" value="1"/>
</dbReference>
<dbReference type="SMART" id="SM00382">
    <property type="entry name" value="AAA"/>
    <property type="match status" value="1"/>
</dbReference>
<proteinExistence type="predicted"/>
<protein>
    <recommendedName>
        <fullName evidence="2">DNA polymerase III subunit delta'</fullName>
        <ecNumber evidence="1">2.7.7.7</ecNumber>
    </recommendedName>
</protein>
<dbReference type="InterPro" id="IPR027417">
    <property type="entry name" value="P-loop_NTPase"/>
</dbReference>
<comment type="caution">
    <text evidence="9">The sequence shown here is derived from an EMBL/GenBank/DDBJ whole genome shotgun (WGS) entry which is preliminary data.</text>
</comment>
<dbReference type="Proteomes" id="UP000316747">
    <property type="component" value="Unassembled WGS sequence"/>
</dbReference>
<evidence type="ECO:0000256" key="3">
    <source>
        <dbReference type="ARBA" id="ARBA00022679"/>
    </source>
</evidence>
<keyword evidence="5" id="KW-0235">DNA replication</keyword>
<evidence type="ECO:0000256" key="7">
    <source>
        <dbReference type="ARBA" id="ARBA00049244"/>
    </source>
</evidence>
<dbReference type="OrthoDB" id="9809531at2"/>
<keyword evidence="10" id="KW-1185">Reference proteome</keyword>
<evidence type="ECO:0000256" key="5">
    <source>
        <dbReference type="ARBA" id="ARBA00022705"/>
    </source>
</evidence>
<dbReference type="EC" id="2.7.7.7" evidence="1"/>
<comment type="catalytic activity">
    <reaction evidence="7">
        <text>DNA(n) + a 2'-deoxyribonucleoside 5'-triphosphate = DNA(n+1) + diphosphate</text>
        <dbReference type="Rhea" id="RHEA:22508"/>
        <dbReference type="Rhea" id="RHEA-COMP:17339"/>
        <dbReference type="Rhea" id="RHEA-COMP:17340"/>
        <dbReference type="ChEBI" id="CHEBI:33019"/>
        <dbReference type="ChEBI" id="CHEBI:61560"/>
        <dbReference type="ChEBI" id="CHEBI:173112"/>
        <dbReference type="EC" id="2.7.7.7"/>
    </reaction>
</comment>
<evidence type="ECO:0000256" key="6">
    <source>
        <dbReference type="ARBA" id="ARBA00022932"/>
    </source>
</evidence>
<sequence length="386" mass="41644">MTVWRDLVGQEPTVETLSRAVRDDSAMTHAWLFTGPPGSGRSTAARAFAAALQCPRGGCGECVECRTALDGTHADVNVVATEGLSIKVAEARALVQEAALRPSVGRWRIIIIEDADRLTSYTDAPADALLKALEEPTPRTVWMLCAPSLEDVIVTIRSRSRHVRLRTPPVEAVADLLQRRDGVDPAMALHAARAAQSHIGLARRLARDEQARIRRRDVVAMATKIVGVGDAIGAAADLAQIADEESSASATERDAAERARLLETLGADPTARTQPPHIRSQIAALEKEQKTRATRHGRDVVDRALIDLASVYRDALVVRLGSDVDLVNPDAMDKVRGLASVFSAEQLLGAMDAITEARDRINANVPPLLALEAMALQLRMPRDLGM</sequence>
<evidence type="ECO:0000313" key="9">
    <source>
        <dbReference type="EMBL" id="TQM64458.1"/>
    </source>
</evidence>